<dbReference type="AlphaFoldDB" id="A0A9D2LT20"/>
<accession>A0A9D2LT20</accession>
<reference evidence="1" key="1">
    <citation type="journal article" date="2021" name="PeerJ">
        <title>Extensive microbial diversity within the chicken gut microbiome revealed by metagenomics and culture.</title>
        <authorList>
            <person name="Gilroy R."/>
            <person name="Ravi A."/>
            <person name="Getino M."/>
            <person name="Pursley I."/>
            <person name="Horton D.L."/>
            <person name="Alikhan N.F."/>
            <person name="Baker D."/>
            <person name="Gharbi K."/>
            <person name="Hall N."/>
            <person name="Watson M."/>
            <person name="Adriaenssens E.M."/>
            <person name="Foster-Nyarko E."/>
            <person name="Jarju S."/>
            <person name="Secka A."/>
            <person name="Antonio M."/>
            <person name="Oren A."/>
            <person name="Chaudhuri R.R."/>
            <person name="La Ragione R."/>
            <person name="Hildebrand F."/>
            <person name="Pallen M.J."/>
        </authorList>
    </citation>
    <scope>NUCLEOTIDE SEQUENCE</scope>
    <source>
        <strain evidence="1">ChiSjej1B19-5720</strain>
    </source>
</reference>
<gene>
    <name evidence="1" type="ORF">IAA06_05180</name>
</gene>
<dbReference type="Proteomes" id="UP000823842">
    <property type="component" value="Unassembled WGS sequence"/>
</dbReference>
<evidence type="ECO:0000313" key="1">
    <source>
        <dbReference type="EMBL" id="HJB28173.1"/>
    </source>
</evidence>
<reference evidence="1" key="2">
    <citation type="submission" date="2021-04" db="EMBL/GenBank/DDBJ databases">
        <authorList>
            <person name="Gilroy R."/>
        </authorList>
    </citation>
    <scope>NUCLEOTIDE SEQUENCE</scope>
    <source>
        <strain evidence="1">ChiSjej1B19-5720</strain>
    </source>
</reference>
<comment type="caution">
    <text evidence="1">The sequence shown here is derived from an EMBL/GenBank/DDBJ whole genome shotgun (WGS) entry which is preliminary data.</text>
</comment>
<dbReference type="EMBL" id="DWYZ01000100">
    <property type="protein sequence ID" value="HJB28173.1"/>
    <property type="molecule type" value="Genomic_DNA"/>
</dbReference>
<evidence type="ECO:0000313" key="2">
    <source>
        <dbReference type="Proteomes" id="UP000823842"/>
    </source>
</evidence>
<name>A0A9D2LT20_9FIRM</name>
<sequence length="59" mass="6888">MVYDTFKQLQVYQELHPEGIDTITQNDLEQISELLIQAAKYYCPEYTSLNPSPCKPDYT</sequence>
<organism evidence="1 2">
    <name type="scientific">Candidatus Blautia faecavium</name>
    <dbReference type="NCBI Taxonomy" id="2838487"/>
    <lineage>
        <taxon>Bacteria</taxon>
        <taxon>Bacillati</taxon>
        <taxon>Bacillota</taxon>
        <taxon>Clostridia</taxon>
        <taxon>Lachnospirales</taxon>
        <taxon>Lachnospiraceae</taxon>
        <taxon>Blautia</taxon>
    </lineage>
</organism>
<proteinExistence type="predicted"/>
<protein>
    <submittedName>
        <fullName evidence="1">Uncharacterized protein</fullName>
    </submittedName>
</protein>